<evidence type="ECO:0000256" key="4">
    <source>
        <dbReference type="ARBA" id="ARBA00023239"/>
    </source>
</evidence>
<dbReference type="InterPro" id="IPR044814">
    <property type="entry name" value="Terpene_cyclase_plant_C1"/>
</dbReference>
<reference evidence="7 8" key="1">
    <citation type="journal article" date="2022" name="G3 (Bethesda)">
        <title>Whole-genome sequence and methylome profiling of the almond [Prunus dulcis (Mill.) D.A. Webb] cultivar 'Nonpareil'.</title>
        <authorList>
            <person name="D'Amico-Willman K.M."/>
            <person name="Ouma W.Z."/>
            <person name="Meulia T."/>
            <person name="Sideli G.M."/>
            <person name="Gradziel T.M."/>
            <person name="Fresnedo-Ramirez J."/>
        </authorList>
    </citation>
    <scope>NUCLEOTIDE SEQUENCE [LARGE SCALE GENOMIC DNA]</scope>
    <source>
        <strain evidence="7">Clone GOH B32 T37-40</strain>
    </source>
</reference>
<organism evidence="7 8">
    <name type="scientific">Prunus dulcis</name>
    <name type="common">Almond</name>
    <name type="synonym">Amygdalus dulcis</name>
    <dbReference type="NCBI Taxonomy" id="3755"/>
    <lineage>
        <taxon>Eukaryota</taxon>
        <taxon>Viridiplantae</taxon>
        <taxon>Streptophyta</taxon>
        <taxon>Embryophyta</taxon>
        <taxon>Tracheophyta</taxon>
        <taxon>Spermatophyta</taxon>
        <taxon>Magnoliopsida</taxon>
        <taxon>eudicotyledons</taxon>
        <taxon>Gunneridae</taxon>
        <taxon>Pentapetalae</taxon>
        <taxon>rosids</taxon>
        <taxon>fabids</taxon>
        <taxon>Rosales</taxon>
        <taxon>Rosaceae</taxon>
        <taxon>Amygdaloideae</taxon>
        <taxon>Amygdaleae</taxon>
        <taxon>Prunus</taxon>
    </lineage>
</organism>
<keyword evidence="4" id="KW-0456">Lyase</keyword>
<name>A0AAD4Z654_PRUDU</name>
<gene>
    <name evidence="7" type="ORF">L3X38_023514</name>
</gene>
<dbReference type="EMBL" id="JAJFAZ020000004">
    <property type="protein sequence ID" value="KAI5333383.1"/>
    <property type="molecule type" value="Genomic_DNA"/>
</dbReference>
<dbReference type="InterPro" id="IPR005630">
    <property type="entry name" value="Terpene_synthase_metal-bd"/>
</dbReference>
<dbReference type="GO" id="GO:0016102">
    <property type="term" value="P:diterpenoid biosynthetic process"/>
    <property type="evidence" value="ECO:0007669"/>
    <property type="project" value="InterPro"/>
</dbReference>
<dbReference type="SFLD" id="SFLDS00005">
    <property type="entry name" value="Isoprenoid_Synthase_Type_I"/>
    <property type="match status" value="1"/>
</dbReference>
<dbReference type="SUPFAM" id="SSF48239">
    <property type="entry name" value="Terpenoid cyclases/Protein prenyltransferases"/>
    <property type="match status" value="1"/>
</dbReference>
<dbReference type="SUPFAM" id="SSF48576">
    <property type="entry name" value="Terpenoid synthases"/>
    <property type="match status" value="1"/>
</dbReference>
<evidence type="ECO:0000259" key="5">
    <source>
        <dbReference type="Pfam" id="PF01397"/>
    </source>
</evidence>
<sequence>MSIQVCAAAQSPNAKPEIIRRTANFPPSIWGDRFLNYDSQDIMTNARNQQEVNELKEVVRREVFTTSAGDFSHQLKLIDAIQRLGVAYHFESEIEDALERMHATFRDHAFSDYGDLYNVALGFRLLRQHGYKVSCDVFKKFKDENGSFKECLIVNVPGMLSLYEAGHLGVRGEEILDEALAFTTTHLDSAAKAHVSYEHAEQITQALERPLRKDLERVCARRYMSIYQDEASHNEALLKLAKLDFNLVQSLHKKELSEITRWWKEVDFEKKLPFARSRIVELYFWVVGVYFEPQTVEARKFLTKVIGLVSVMDDIYDAYATFEELEIFTGAIERWDMSCIDELPDYMQIFYRTILTVVDEIEEEIAKDGRSYRVYYAKESLKAVARAYFEEARWFNEGYTPTMDEYLPAAIISSGYPMLSTVSLLGMGDIVTKETFEWLFNDAKIVRASATLCRFMDDIVTGKFEKERGHVACSIDCYVKQYGVSEQEALDALNKQVVDLWKDINEEFLRPTAAPMAVLMRVLNLTKVMDLLYKGGDGYTHVGKVVKDKIASHFIDPVPII</sequence>
<dbReference type="PANTHER" id="PTHR31225:SF251">
    <property type="entry name" value="(-)-GERMACRENE D SYNTHASE-LIKE ISOFORM X2"/>
    <property type="match status" value="1"/>
</dbReference>
<keyword evidence="2" id="KW-0479">Metal-binding</keyword>
<dbReference type="InterPro" id="IPR036965">
    <property type="entry name" value="Terpene_synth_N_sf"/>
</dbReference>
<dbReference type="Gene3D" id="1.50.10.130">
    <property type="entry name" value="Terpene synthase, N-terminal domain"/>
    <property type="match status" value="1"/>
</dbReference>
<dbReference type="InterPro" id="IPR008930">
    <property type="entry name" value="Terpenoid_cyclase/PrenylTrfase"/>
</dbReference>
<dbReference type="Proteomes" id="UP001054821">
    <property type="component" value="Chromosome 4"/>
</dbReference>
<dbReference type="GO" id="GO:0000287">
    <property type="term" value="F:magnesium ion binding"/>
    <property type="evidence" value="ECO:0007669"/>
    <property type="project" value="InterPro"/>
</dbReference>
<dbReference type="GO" id="GO:0010333">
    <property type="term" value="F:terpene synthase activity"/>
    <property type="evidence" value="ECO:0007669"/>
    <property type="project" value="InterPro"/>
</dbReference>
<protein>
    <recommendedName>
        <fullName evidence="9">(-)-alpha-pinene synthase-like</fullName>
    </recommendedName>
</protein>
<keyword evidence="3" id="KW-0460">Magnesium</keyword>
<proteinExistence type="predicted"/>
<evidence type="ECO:0000313" key="7">
    <source>
        <dbReference type="EMBL" id="KAI5333383.1"/>
    </source>
</evidence>
<evidence type="ECO:0000256" key="3">
    <source>
        <dbReference type="ARBA" id="ARBA00022842"/>
    </source>
</evidence>
<comment type="cofactor">
    <cofactor evidence="1">
        <name>Mg(2+)</name>
        <dbReference type="ChEBI" id="CHEBI:18420"/>
    </cofactor>
</comment>
<evidence type="ECO:0000256" key="1">
    <source>
        <dbReference type="ARBA" id="ARBA00001946"/>
    </source>
</evidence>
<evidence type="ECO:0000313" key="8">
    <source>
        <dbReference type="Proteomes" id="UP001054821"/>
    </source>
</evidence>
<dbReference type="FunFam" id="1.10.600.10:FF:000007">
    <property type="entry name" value="Isoprene synthase, chloroplastic"/>
    <property type="match status" value="1"/>
</dbReference>
<dbReference type="PANTHER" id="PTHR31225">
    <property type="entry name" value="OS04G0344100 PROTEIN-RELATED"/>
    <property type="match status" value="1"/>
</dbReference>
<evidence type="ECO:0008006" key="9">
    <source>
        <dbReference type="Google" id="ProtNLM"/>
    </source>
</evidence>
<comment type="caution">
    <text evidence="7">The sequence shown here is derived from an EMBL/GenBank/DDBJ whole genome shotgun (WGS) entry which is preliminary data.</text>
</comment>
<dbReference type="InterPro" id="IPR034741">
    <property type="entry name" value="Terpene_cyclase-like_1_C"/>
</dbReference>
<dbReference type="CDD" id="cd00684">
    <property type="entry name" value="Terpene_cyclase_plant_C1"/>
    <property type="match status" value="1"/>
</dbReference>
<dbReference type="InterPro" id="IPR050148">
    <property type="entry name" value="Terpene_synthase-like"/>
</dbReference>
<dbReference type="InterPro" id="IPR001906">
    <property type="entry name" value="Terpene_synth_N"/>
</dbReference>
<keyword evidence="8" id="KW-1185">Reference proteome</keyword>
<accession>A0AAD4Z654</accession>
<dbReference type="FunFam" id="1.50.10.130:FF:000001">
    <property type="entry name" value="Isoprene synthase, chloroplastic"/>
    <property type="match status" value="1"/>
</dbReference>
<dbReference type="AlphaFoldDB" id="A0AAD4Z654"/>
<dbReference type="InterPro" id="IPR008949">
    <property type="entry name" value="Isoprenoid_synthase_dom_sf"/>
</dbReference>
<dbReference type="Pfam" id="PF01397">
    <property type="entry name" value="Terpene_synth"/>
    <property type="match status" value="1"/>
</dbReference>
<dbReference type="SFLD" id="SFLDG01019">
    <property type="entry name" value="Terpene_Cyclase_Like_1_C_Termi"/>
    <property type="match status" value="1"/>
</dbReference>
<feature type="domain" description="Terpene synthase metal-binding" evidence="6">
    <location>
        <begin position="264"/>
        <end position="503"/>
    </location>
</feature>
<dbReference type="Gene3D" id="1.10.600.10">
    <property type="entry name" value="Farnesyl Diphosphate Synthase"/>
    <property type="match status" value="1"/>
</dbReference>
<feature type="domain" description="Terpene synthase N-terminal" evidence="5">
    <location>
        <begin position="29"/>
        <end position="207"/>
    </location>
</feature>
<evidence type="ECO:0000256" key="2">
    <source>
        <dbReference type="ARBA" id="ARBA00022723"/>
    </source>
</evidence>
<evidence type="ECO:0000259" key="6">
    <source>
        <dbReference type="Pfam" id="PF03936"/>
    </source>
</evidence>
<dbReference type="Pfam" id="PF03936">
    <property type="entry name" value="Terpene_synth_C"/>
    <property type="match status" value="1"/>
</dbReference>